<evidence type="ECO:0000313" key="2">
    <source>
        <dbReference type="Proteomes" id="UP000784294"/>
    </source>
</evidence>
<protein>
    <submittedName>
        <fullName evidence="1">Uncharacterized protein</fullName>
    </submittedName>
</protein>
<reference evidence="1" key="1">
    <citation type="submission" date="2018-11" db="EMBL/GenBank/DDBJ databases">
        <authorList>
            <consortium name="Pathogen Informatics"/>
        </authorList>
    </citation>
    <scope>NUCLEOTIDE SEQUENCE</scope>
</reference>
<dbReference type="AlphaFoldDB" id="A0A448X1V4"/>
<feature type="non-terminal residue" evidence="1">
    <location>
        <position position="1"/>
    </location>
</feature>
<evidence type="ECO:0000313" key="1">
    <source>
        <dbReference type="EMBL" id="VEL25871.1"/>
    </source>
</evidence>
<name>A0A448X1V4_9PLAT</name>
<dbReference type="Proteomes" id="UP000784294">
    <property type="component" value="Unassembled WGS sequence"/>
</dbReference>
<organism evidence="1 2">
    <name type="scientific">Protopolystoma xenopodis</name>
    <dbReference type="NCBI Taxonomy" id="117903"/>
    <lineage>
        <taxon>Eukaryota</taxon>
        <taxon>Metazoa</taxon>
        <taxon>Spiralia</taxon>
        <taxon>Lophotrochozoa</taxon>
        <taxon>Platyhelminthes</taxon>
        <taxon>Monogenea</taxon>
        <taxon>Polyopisthocotylea</taxon>
        <taxon>Polystomatidea</taxon>
        <taxon>Polystomatidae</taxon>
        <taxon>Protopolystoma</taxon>
    </lineage>
</organism>
<sequence>MSLQCHIKKSASFNVIRDKWTIYRIFIAYSRFAPLPLVDTTDACTKLGNSSRKTFTLKELSSPGKSKHCLKKTYGNSEVMSFLEKKRKPSRPNLPPIRITLIGTKGVSSGLDLASAFPVVLSYRASSPEKLARKLNSLSGSQTKKFISWPNQIEISQIDKLAMVCPFIGEVTGIQISPLKKVPAE</sequence>
<keyword evidence="2" id="KW-1185">Reference proteome</keyword>
<gene>
    <name evidence="1" type="ORF">PXEA_LOCUS19311</name>
</gene>
<proteinExistence type="predicted"/>
<dbReference type="EMBL" id="CAAALY010076755">
    <property type="protein sequence ID" value="VEL25871.1"/>
    <property type="molecule type" value="Genomic_DNA"/>
</dbReference>
<accession>A0A448X1V4</accession>
<comment type="caution">
    <text evidence="1">The sequence shown here is derived from an EMBL/GenBank/DDBJ whole genome shotgun (WGS) entry which is preliminary data.</text>
</comment>